<sequence>MCAALFAGVLRYTWIEAAVGITPPSLIIIIIQPRRVRRPPILSRSQPASLSCENREDGQFGSSCSDGKRGRSTCSGLRCHHMAKNRAGKLVRSSG</sequence>
<accession>A0AAD9ANG3</accession>
<reference evidence="1" key="1">
    <citation type="submission" date="2023-01" db="EMBL/GenBank/DDBJ databases">
        <title>Colletotrichum chrysophilum M932 genome sequence.</title>
        <authorList>
            <person name="Baroncelli R."/>
        </authorList>
    </citation>
    <scope>NUCLEOTIDE SEQUENCE</scope>
    <source>
        <strain evidence="1">M932</strain>
    </source>
</reference>
<keyword evidence="2" id="KW-1185">Reference proteome</keyword>
<organism evidence="1 2">
    <name type="scientific">Colletotrichum chrysophilum</name>
    <dbReference type="NCBI Taxonomy" id="1836956"/>
    <lineage>
        <taxon>Eukaryota</taxon>
        <taxon>Fungi</taxon>
        <taxon>Dikarya</taxon>
        <taxon>Ascomycota</taxon>
        <taxon>Pezizomycotina</taxon>
        <taxon>Sordariomycetes</taxon>
        <taxon>Hypocreomycetidae</taxon>
        <taxon>Glomerellales</taxon>
        <taxon>Glomerellaceae</taxon>
        <taxon>Colletotrichum</taxon>
        <taxon>Colletotrichum gloeosporioides species complex</taxon>
    </lineage>
</organism>
<name>A0AAD9ANG3_9PEZI</name>
<proteinExistence type="predicted"/>
<dbReference type="AlphaFoldDB" id="A0AAD9ANG3"/>
<comment type="caution">
    <text evidence="1">The sequence shown here is derived from an EMBL/GenBank/DDBJ whole genome shotgun (WGS) entry which is preliminary data.</text>
</comment>
<evidence type="ECO:0000313" key="2">
    <source>
        <dbReference type="Proteomes" id="UP001243330"/>
    </source>
</evidence>
<dbReference type="Proteomes" id="UP001243330">
    <property type="component" value="Unassembled WGS sequence"/>
</dbReference>
<evidence type="ECO:0000313" key="1">
    <source>
        <dbReference type="EMBL" id="KAK1850625.1"/>
    </source>
</evidence>
<dbReference type="EMBL" id="JAQOWY010000115">
    <property type="protein sequence ID" value="KAK1850625.1"/>
    <property type="molecule type" value="Genomic_DNA"/>
</dbReference>
<gene>
    <name evidence="1" type="ORF">CCHR01_06784</name>
</gene>
<protein>
    <submittedName>
        <fullName evidence="1">Uncharacterized protein</fullName>
    </submittedName>
</protein>